<reference evidence="1 2" key="1">
    <citation type="submission" date="2013-03" db="EMBL/GenBank/DDBJ databases">
        <title>The Genome Sequence of Capronia coronata CBS 617.96.</title>
        <authorList>
            <consortium name="The Broad Institute Genomics Platform"/>
            <person name="Cuomo C."/>
            <person name="de Hoog S."/>
            <person name="Gorbushina A."/>
            <person name="Walker B."/>
            <person name="Young S.K."/>
            <person name="Zeng Q."/>
            <person name="Gargeya S."/>
            <person name="Fitzgerald M."/>
            <person name="Haas B."/>
            <person name="Abouelleil A."/>
            <person name="Allen A.W."/>
            <person name="Alvarado L."/>
            <person name="Arachchi H.M."/>
            <person name="Berlin A.M."/>
            <person name="Chapman S.B."/>
            <person name="Gainer-Dewar J."/>
            <person name="Goldberg J."/>
            <person name="Griggs A."/>
            <person name="Gujja S."/>
            <person name="Hansen M."/>
            <person name="Howarth C."/>
            <person name="Imamovic A."/>
            <person name="Ireland A."/>
            <person name="Larimer J."/>
            <person name="McCowan C."/>
            <person name="Murphy C."/>
            <person name="Pearson M."/>
            <person name="Poon T.W."/>
            <person name="Priest M."/>
            <person name="Roberts A."/>
            <person name="Saif S."/>
            <person name="Shea T."/>
            <person name="Sisk P."/>
            <person name="Sykes S."/>
            <person name="Wortman J."/>
            <person name="Nusbaum C."/>
            <person name="Birren B."/>
        </authorList>
    </citation>
    <scope>NUCLEOTIDE SEQUENCE [LARGE SCALE GENOMIC DNA]</scope>
    <source>
        <strain evidence="1 2">CBS 617.96</strain>
    </source>
</reference>
<evidence type="ECO:0000313" key="1">
    <source>
        <dbReference type="EMBL" id="EXJ85938.1"/>
    </source>
</evidence>
<comment type="caution">
    <text evidence="1">The sequence shown here is derived from an EMBL/GenBank/DDBJ whole genome shotgun (WGS) entry which is preliminary data.</text>
</comment>
<name>W9Y0E7_9EURO</name>
<dbReference type="GeneID" id="19161175"/>
<evidence type="ECO:0000313" key="2">
    <source>
        <dbReference type="Proteomes" id="UP000019484"/>
    </source>
</evidence>
<protein>
    <submittedName>
        <fullName evidence="1">Uncharacterized protein</fullName>
    </submittedName>
</protein>
<dbReference type="Proteomes" id="UP000019484">
    <property type="component" value="Unassembled WGS sequence"/>
</dbReference>
<dbReference type="AlphaFoldDB" id="W9Y0E7"/>
<dbReference type="EMBL" id="AMWN01000005">
    <property type="protein sequence ID" value="EXJ85938.1"/>
    <property type="molecule type" value="Genomic_DNA"/>
</dbReference>
<organism evidence="1 2">
    <name type="scientific">Capronia coronata CBS 617.96</name>
    <dbReference type="NCBI Taxonomy" id="1182541"/>
    <lineage>
        <taxon>Eukaryota</taxon>
        <taxon>Fungi</taxon>
        <taxon>Dikarya</taxon>
        <taxon>Ascomycota</taxon>
        <taxon>Pezizomycotina</taxon>
        <taxon>Eurotiomycetes</taxon>
        <taxon>Chaetothyriomycetidae</taxon>
        <taxon>Chaetothyriales</taxon>
        <taxon>Herpotrichiellaceae</taxon>
        <taxon>Capronia</taxon>
    </lineage>
</organism>
<accession>W9Y0E7</accession>
<dbReference type="HOGENOM" id="CLU_2037832_0_0_1"/>
<dbReference type="RefSeq" id="XP_007725376.1">
    <property type="nucleotide sequence ID" value="XM_007727186.1"/>
</dbReference>
<keyword evidence="2" id="KW-1185">Reference proteome</keyword>
<sequence>MPSSLPPPAKLTADAVQRALELYPLLVERVYKAKLKDPKKVADALKRDKWRFGELPAAIAAINSGGSNETKQSTSHNDIVDGALAKDALERLVQWKM</sequence>
<gene>
    <name evidence="1" type="ORF">A1O1_06307</name>
</gene>
<dbReference type="OrthoDB" id="4160262at2759"/>
<proteinExistence type="predicted"/>